<evidence type="ECO:0008006" key="2">
    <source>
        <dbReference type="Google" id="ProtNLM"/>
    </source>
</evidence>
<accession>A0A6V7LSN4</accession>
<reference evidence="1" key="1">
    <citation type="submission" date="2020-07" db="EMBL/GenBank/DDBJ databases">
        <authorList>
            <person name="Ferguson B K."/>
        </authorList>
    </citation>
    <scope>NUCLEOTIDE SEQUENCE</scope>
    <source>
        <strain evidence="1">L06</strain>
    </source>
</reference>
<dbReference type="AlphaFoldDB" id="A0A6V7LSN4"/>
<proteinExistence type="predicted"/>
<evidence type="ECO:0000313" key="1">
    <source>
        <dbReference type="EMBL" id="CAD1579049.1"/>
    </source>
</evidence>
<sequence length="50" mass="5930">MVGFDIARYDNVASWYERCKEVLEKYGWEEVNTPAQALGEWYRANLKAEE</sequence>
<name>A0A6V7LSN4_9HYME</name>
<dbReference type="EMBL" id="CADCXW020000344">
    <property type="protein sequence ID" value="CAD1579049.1"/>
    <property type="molecule type" value="Genomic_DNA"/>
</dbReference>
<gene>
    <name evidence="1" type="ORF">BBRV_LOCUS114099</name>
</gene>
<dbReference type="Gene3D" id="1.20.1050.10">
    <property type="match status" value="1"/>
</dbReference>
<protein>
    <recommendedName>
        <fullName evidence="2">GST C-terminal domain-containing protein</fullName>
    </recommendedName>
</protein>
<organism evidence="1">
    <name type="scientific">Bracon brevicornis</name>
    <dbReference type="NCBI Taxonomy" id="1563983"/>
    <lineage>
        <taxon>Eukaryota</taxon>
        <taxon>Metazoa</taxon>
        <taxon>Ecdysozoa</taxon>
        <taxon>Arthropoda</taxon>
        <taxon>Hexapoda</taxon>
        <taxon>Insecta</taxon>
        <taxon>Pterygota</taxon>
        <taxon>Neoptera</taxon>
        <taxon>Endopterygota</taxon>
        <taxon>Hymenoptera</taxon>
        <taxon>Apocrita</taxon>
        <taxon>Ichneumonoidea</taxon>
        <taxon>Braconidae</taxon>
        <taxon>Braconinae</taxon>
        <taxon>Bracon</taxon>
    </lineage>
</organism>